<dbReference type="PANTHER" id="PTHR37293">
    <property type="entry name" value="PHAGE REPLICATION PROTEIN-RELATED"/>
    <property type="match status" value="1"/>
</dbReference>
<evidence type="ECO:0000313" key="3">
    <source>
        <dbReference type="EMBL" id="MBC5686542.1"/>
    </source>
</evidence>
<dbReference type="NCBIfam" id="TIGR01446">
    <property type="entry name" value="DnaD_dom"/>
    <property type="match status" value="2"/>
</dbReference>
<comment type="caution">
    <text evidence="3">The sequence shown here is derived from an EMBL/GenBank/DDBJ whole genome shotgun (WGS) entry which is preliminary data.</text>
</comment>
<dbReference type="PANTHER" id="PTHR37293:SF5">
    <property type="entry name" value="DNA REPLICATION PROTEIN"/>
    <property type="match status" value="1"/>
</dbReference>
<evidence type="ECO:0000259" key="2">
    <source>
        <dbReference type="Pfam" id="PF07261"/>
    </source>
</evidence>
<keyword evidence="4" id="KW-1185">Reference proteome</keyword>
<comment type="similarity">
    <text evidence="1">Belongs to the DnaB/DnaD family.</text>
</comment>
<dbReference type="Pfam" id="PF07261">
    <property type="entry name" value="DnaB_2"/>
    <property type="match status" value="2"/>
</dbReference>
<dbReference type="PIRSF" id="PIRSF033722">
    <property type="entry name" value="DnaD_CA_C3587_prd"/>
    <property type="match status" value="1"/>
</dbReference>
<dbReference type="RefSeq" id="WP_186854354.1">
    <property type="nucleotide sequence ID" value="NZ_JACOPG010000003.1"/>
</dbReference>
<dbReference type="InterPro" id="IPR034829">
    <property type="entry name" value="DnaD-like_sf"/>
</dbReference>
<feature type="domain" description="DnaB/C C-terminal" evidence="2">
    <location>
        <begin position="176"/>
        <end position="243"/>
    </location>
</feature>
<dbReference type="InterPro" id="IPR017019">
    <property type="entry name" value="DNA_replication_prd_bac"/>
</dbReference>
<protein>
    <submittedName>
        <fullName evidence="3">DnaD domain protein</fullName>
    </submittedName>
</protein>
<gene>
    <name evidence="3" type="ORF">H8R94_08020</name>
</gene>
<dbReference type="InterPro" id="IPR053162">
    <property type="entry name" value="DnaD"/>
</dbReference>
<proteinExistence type="inferred from homology"/>
<evidence type="ECO:0000313" key="4">
    <source>
        <dbReference type="Proteomes" id="UP000643810"/>
    </source>
</evidence>
<dbReference type="InterPro" id="IPR006343">
    <property type="entry name" value="DnaB/C_C"/>
</dbReference>
<dbReference type="SUPFAM" id="SSF158499">
    <property type="entry name" value="DnaD domain-like"/>
    <property type="match status" value="2"/>
</dbReference>
<name>A0ABR7GGH0_9FIRM</name>
<organism evidence="3 4">
    <name type="scientific">Roseburia lenta</name>
    <dbReference type="NCBI Taxonomy" id="2763061"/>
    <lineage>
        <taxon>Bacteria</taxon>
        <taxon>Bacillati</taxon>
        <taxon>Bacillota</taxon>
        <taxon>Clostridia</taxon>
        <taxon>Lachnospirales</taxon>
        <taxon>Lachnospiraceae</taxon>
        <taxon>Roseburia</taxon>
    </lineage>
</organism>
<dbReference type="EMBL" id="JACOPG010000003">
    <property type="protein sequence ID" value="MBC5686542.1"/>
    <property type="molecule type" value="Genomic_DNA"/>
</dbReference>
<accession>A0ABR7GGH0</accession>
<dbReference type="Gene3D" id="1.10.10.630">
    <property type="entry name" value="DnaD domain-like"/>
    <property type="match status" value="2"/>
</dbReference>
<sequence length="376" mass="43228">MTDIQIHVATSHQSTCVSNTFIDCFMPDASGEFVKIYLYLLRVLSSGDRHFNPSAMADKFHYTENDIRRGLSYWEQMHLLQLEYNDANQLTGICLLEPGQDEHKASAPTESSATIKMMLLPSDRQDKSAADLNVHQPKTEEKALQIPPDEPRHYSPRQIAAFKKQDDVAELLYISERYVGHPLNLTEVEKILFWAEELHFPVDMIEYLVECCVEKGHPNFHYMNKVALNWKESGISSLQEAKDSTNIHSQSYYAIMKAFGISGRNLTERETAFINKWTSSYGFSLDIIREACERTIRNTGKVNFEYADSILGSWSKKGIRQLDDIARLDEAFASAKQAKVASAPVARTKTNRFHNFEQRQYDDDYYEALEQQLLRK</sequence>
<evidence type="ECO:0000256" key="1">
    <source>
        <dbReference type="ARBA" id="ARBA00093462"/>
    </source>
</evidence>
<feature type="domain" description="DnaB/C C-terminal" evidence="2">
    <location>
        <begin position="263"/>
        <end position="325"/>
    </location>
</feature>
<dbReference type="Proteomes" id="UP000643810">
    <property type="component" value="Unassembled WGS sequence"/>
</dbReference>
<reference evidence="3 4" key="1">
    <citation type="submission" date="2020-08" db="EMBL/GenBank/DDBJ databases">
        <title>Genome public.</title>
        <authorList>
            <person name="Liu C."/>
            <person name="Sun Q."/>
        </authorList>
    </citation>
    <scope>NUCLEOTIDE SEQUENCE [LARGE SCALE GENOMIC DNA]</scope>
    <source>
        <strain evidence="3 4">NSJ-9</strain>
    </source>
</reference>